<reference evidence="2 3" key="1">
    <citation type="submission" date="2017-05" db="EMBL/GenBank/DDBJ databases">
        <title>Full genome sequence of Pseudorhodoplanes sinuspersici.</title>
        <authorList>
            <person name="Dastgheib S.M.M."/>
            <person name="Shavandi M."/>
            <person name="Tirandaz H."/>
        </authorList>
    </citation>
    <scope>NUCLEOTIDE SEQUENCE [LARGE SCALE GENOMIC DNA]</scope>
    <source>
        <strain evidence="2 3">RIPI110</strain>
    </source>
</reference>
<feature type="region of interest" description="Disordered" evidence="1">
    <location>
        <begin position="72"/>
        <end position="132"/>
    </location>
</feature>
<accession>A0A1W6ZVD8</accession>
<proteinExistence type="predicted"/>
<gene>
    <name evidence="2" type="ORF">CAK95_19820</name>
</gene>
<dbReference type="Proteomes" id="UP000194137">
    <property type="component" value="Chromosome"/>
</dbReference>
<sequence>MFKSPLLRKITFELFPAALLSFTGSILVAQYFRPAVVITPPSTEASVREDLIRTLQQERAILLDQMARIATRAASAHPANPETGQTLQPKGTGHSSAPSAFQPNPQTRTSGATPQVDDVKRQAKTRADASRLDASLPAVASSIQPPIMIVPVALERADNDGISPFDVIARPLEKTALWLKALKSKIAHRFSVGSTNDTQRFPGHGIY</sequence>
<organism evidence="2 3">
    <name type="scientific">Pseudorhodoplanes sinuspersici</name>
    <dbReference type="NCBI Taxonomy" id="1235591"/>
    <lineage>
        <taxon>Bacteria</taxon>
        <taxon>Pseudomonadati</taxon>
        <taxon>Pseudomonadota</taxon>
        <taxon>Alphaproteobacteria</taxon>
        <taxon>Hyphomicrobiales</taxon>
        <taxon>Pseudorhodoplanes</taxon>
    </lineage>
</organism>
<evidence type="ECO:0000313" key="3">
    <source>
        <dbReference type="Proteomes" id="UP000194137"/>
    </source>
</evidence>
<keyword evidence="3" id="KW-1185">Reference proteome</keyword>
<protein>
    <submittedName>
        <fullName evidence="2">Uncharacterized protein</fullName>
    </submittedName>
</protein>
<dbReference type="AlphaFoldDB" id="A0A1W6ZVD8"/>
<name>A0A1W6ZVD8_9HYPH</name>
<feature type="compositionally biased region" description="Basic and acidic residues" evidence="1">
    <location>
        <begin position="117"/>
        <end position="131"/>
    </location>
</feature>
<feature type="compositionally biased region" description="Polar residues" evidence="1">
    <location>
        <begin position="82"/>
        <end position="113"/>
    </location>
</feature>
<evidence type="ECO:0000256" key="1">
    <source>
        <dbReference type="SAM" id="MobiDB-lite"/>
    </source>
</evidence>
<dbReference type="EMBL" id="CP021112">
    <property type="protein sequence ID" value="ARQ01091.1"/>
    <property type="molecule type" value="Genomic_DNA"/>
</dbReference>
<evidence type="ECO:0000313" key="2">
    <source>
        <dbReference type="EMBL" id="ARQ01091.1"/>
    </source>
</evidence>
<dbReference type="KEGG" id="psin:CAK95_19820"/>